<evidence type="ECO:0000256" key="6">
    <source>
        <dbReference type="ARBA" id="ARBA00023136"/>
    </source>
</evidence>
<feature type="transmembrane region" description="Helical" evidence="7">
    <location>
        <begin position="54"/>
        <end position="73"/>
    </location>
</feature>
<keyword evidence="7 9" id="KW-0479">Metal-binding</keyword>
<comment type="cofactor">
    <cofactor evidence="7 9">
        <name>Mg(2+)</name>
        <dbReference type="ChEBI" id="CHEBI:18420"/>
    </cofactor>
</comment>
<dbReference type="CDD" id="cd06852">
    <property type="entry name" value="GT_MraY"/>
    <property type="match status" value="1"/>
</dbReference>
<dbReference type="UniPathway" id="UPA00219"/>
<dbReference type="EC" id="2.7.8.13" evidence="7 8"/>
<comment type="function">
    <text evidence="7">Catalyzes the initial step of the lipid cycle reactions in the biosynthesis of the cell wall peptidoglycan: transfers peptidoglycan precursor phospho-MurNAc-pentapeptide from UDP-MurNAc-pentapeptide onto the lipid carrier undecaprenyl phosphate, yielding undecaprenyl-pyrophosphoryl-MurNAc-pentapeptide, known as lipid I.</text>
</comment>
<feature type="transmembrane region" description="Helical" evidence="7">
    <location>
        <begin position="253"/>
        <end position="274"/>
    </location>
</feature>
<evidence type="ECO:0000256" key="4">
    <source>
        <dbReference type="ARBA" id="ARBA00022692"/>
    </source>
</evidence>
<keyword evidence="7" id="KW-0131">Cell cycle</keyword>
<evidence type="ECO:0000256" key="7">
    <source>
        <dbReference type="HAMAP-Rule" id="MF_00038"/>
    </source>
</evidence>
<dbReference type="GO" id="GO:0071555">
    <property type="term" value="P:cell wall organization"/>
    <property type="evidence" value="ECO:0007669"/>
    <property type="project" value="UniProtKB-KW"/>
</dbReference>
<dbReference type="AlphaFoldDB" id="A0A1H9ICT0"/>
<comment type="subcellular location">
    <subcellularLocation>
        <location evidence="7">Cell membrane</location>
        <topology evidence="7">Multi-pass membrane protein</topology>
    </subcellularLocation>
    <subcellularLocation>
        <location evidence="1">Membrane</location>
        <topology evidence="1">Multi-pass membrane protein</topology>
    </subcellularLocation>
</comment>
<dbReference type="GO" id="GO:0009252">
    <property type="term" value="P:peptidoglycan biosynthetic process"/>
    <property type="evidence" value="ECO:0007669"/>
    <property type="project" value="UniProtKB-UniRule"/>
</dbReference>
<keyword evidence="7" id="KW-0132">Cell division</keyword>
<evidence type="ECO:0000256" key="2">
    <source>
        <dbReference type="ARBA" id="ARBA00005583"/>
    </source>
</evidence>
<feature type="transmembrane region" description="Helical" evidence="7">
    <location>
        <begin position="174"/>
        <end position="195"/>
    </location>
</feature>
<protein>
    <recommendedName>
        <fullName evidence="7 8">Phospho-N-acetylmuramoyl-pentapeptide-transferase</fullName>
        <ecNumber evidence="7 8">2.7.8.13</ecNumber>
    </recommendedName>
    <alternativeName>
        <fullName evidence="7">UDP-MurNAc-pentapeptide phosphotransferase</fullName>
    </alternativeName>
</protein>
<feature type="transmembrane region" description="Helical" evidence="7">
    <location>
        <begin position="6"/>
        <end position="25"/>
    </location>
</feature>
<feature type="transmembrane region" description="Helical" evidence="7">
    <location>
        <begin position="117"/>
        <end position="134"/>
    </location>
</feature>
<dbReference type="NCBIfam" id="TIGR00445">
    <property type="entry name" value="mraY"/>
    <property type="match status" value="1"/>
</dbReference>
<dbReference type="GO" id="GO:0051301">
    <property type="term" value="P:cell division"/>
    <property type="evidence" value="ECO:0007669"/>
    <property type="project" value="UniProtKB-KW"/>
</dbReference>
<evidence type="ECO:0000256" key="1">
    <source>
        <dbReference type="ARBA" id="ARBA00004141"/>
    </source>
</evidence>
<reference evidence="10 11" key="1">
    <citation type="submission" date="2016-10" db="EMBL/GenBank/DDBJ databases">
        <authorList>
            <person name="de Groot N.N."/>
        </authorList>
    </citation>
    <scope>NUCLEOTIDE SEQUENCE [LARGE SCALE GENOMIC DNA]</scope>
    <source>
        <strain evidence="10 11">DSM 15827</strain>
    </source>
</reference>
<keyword evidence="7" id="KW-1003">Cell membrane</keyword>
<dbReference type="HAMAP" id="MF_00038">
    <property type="entry name" value="MraY"/>
    <property type="match status" value="1"/>
</dbReference>
<name>A0A1H9ICT0_9LACT</name>
<sequence length="320" mass="34963">MNSLSMGMIVVAVFLATVIAMPYFIKFMRKKQLGQVTREEGPLWHEAKTGTPTMGGVVFLVMILLSMIIFGAITGHFTIKLINGIFIFLFFGLIGFIDDFIKVFKKQNEGLTSKQKFLAQLFGSAVFVCLFVQSGQSPMIMVPFVGSVTSIVLFTAFTMFWITGFSNAVNLTDGLDGLAATTSAIAYAFYAYLAFKEGQMEVLIMCLSVIGALLGFLVYNKKPAQIFMGDVGSLALGAGLAIVSLLLHHEWSLLGIGIVFVCETASVMLQVASFKTTGKRIFKMSPIHHHFEMCGWSEKKVVTVFSLVGLLGAIMTTILM</sequence>
<dbReference type="PANTHER" id="PTHR22926:SF5">
    <property type="entry name" value="PHOSPHO-N-ACETYLMURAMOYL-PENTAPEPTIDE-TRANSFERASE HOMOLOG"/>
    <property type="match status" value="1"/>
</dbReference>
<feature type="transmembrane region" description="Helical" evidence="7">
    <location>
        <begin position="226"/>
        <end position="247"/>
    </location>
</feature>
<feature type="binding site" evidence="9">
    <location>
        <position position="230"/>
    </location>
    <ligand>
        <name>Mg(2+)</name>
        <dbReference type="ChEBI" id="CHEBI:18420"/>
    </ligand>
</feature>
<dbReference type="InterPro" id="IPR018480">
    <property type="entry name" value="PNAcMuramoyl-5peptid_Trfase_CS"/>
</dbReference>
<dbReference type="STRING" id="137733.SAMN05421767_10543"/>
<dbReference type="InterPro" id="IPR000715">
    <property type="entry name" value="Glycosyl_transferase_4"/>
</dbReference>
<feature type="binding site" evidence="9">
    <location>
        <position position="170"/>
    </location>
    <ligand>
        <name>Mg(2+)</name>
        <dbReference type="ChEBI" id="CHEBI:18420"/>
    </ligand>
</feature>
<dbReference type="GO" id="GO:0005886">
    <property type="term" value="C:plasma membrane"/>
    <property type="evidence" value="ECO:0007669"/>
    <property type="project" value="UniProtKB-SubCell"/>
</dbReference>
<dbReference type="EMBL" id="FOGF01000005">
    <property type="protein sequence ID" value="SEQ72338.1"/>
    <property type="molecule type" value="Genomic_DNA"/>
</dbReference>
<evidence type="ECO:0000256" key="3">
    <source>
        <dbReference type="ARBA" id="ARBA00022679"/>
    </source>
</evidence>
<dbReference type="RefSeq" id="WP_089746024.1">
    <property type="nucleotide sequence ID" value="NZ_FOGF01000005.1"/>
</dbReference>
<comment type="pathway">
    <text evidence="7">Cell wall biogenesis; peptidoglycan biosynthesis.</text>
</comment>
<accession>A0A1H9ICT0</accession>
<keyword evidence="4 7" id="KW-0812">Transmembrane</keyword>
<dbReference type="InterPro" id="IPR003524">
    <property type="entry name" value="PNAcMuramoyl-5peptid_Trfase"/>
</dbReference>
<evidence type="ECO:0000256" key="8">
    <source>
        <dbReference type="NCBIfam" id="TIGR00445"/>
    </source>
</evidence>
<keyword evidence="3 7" id="KW-0808">Transferase</keyword>
<dbReference type="PROSITE" id="PS01348">
    <property type="entry name" value="MRAY_2"/>
    <property type="match status" value="1"/>
</dbReference>
<proteinExistence type="inferred from homology"/>
<keyword evidence="5 7" id="KW-1133">Transmembrane helix</keyword>
<evidence type="ECO:0000256" key="5">
    <source>
        <dbReference type="ARBA" id="ARBA00022989"/>
    </source>
</evidence>
<keyword evidence="7 9" id="KW-0460">Magnesium</keyword>
<feature type="transmembrane region" description="Helical" evidence="7">
    <location>
        <begin position="79"/>
        <end position="97"/>
    </location>
</feature>
<dbReference type="PANTHER" id="PTHR22926">
    <property type="entry name" value="PHOSPHO-N-ACETYLMURAMOYL-PENTAPEPTIDE-TRANSFERASE"/>
    <property type="match status" value="1"/>
</dbReference>
<dbReference type="GO" id="GO:0046872">
    <property type="term" value="F:metal ion binding"/>
    <property type="evidence" value="ECO:0007669"/>
    <property type="project" value="UniProtKB-KW"/>
</dbReference>
<dbReference type="Pfam" id="PF10555">
    <property type="entry name" value="MraY_sig1"/>
    <property type="match status" value="1"/>
</dbReference>
<keyword evidence="11" id="KW-1185">Reference proteome</keyword>
<gene>
    <name evidence="7" type="primary">mraY</name>
    <name evidence="10" type="ORF">SAMN05421767_10543</name>
</gene>
<keyword evidence="7" id="KW-0961">Cell wall biogenesis/degradation</keyword>
<comment type="catalytic activity">
    <reaction evidence="7">
        <text>UDP-N-acetyl-alpha-D-muramoyl-L-alanyl-gamma-D-glutamyl-L-lysyl-D-alanyl-D-alanine + di-trans,octa-cis-undecaprenyl phosphate = Mur2Ac(oyl-L-Ala-gamma-D-Glu-L-Lys-D-Ala-D-Ala)-di-trans,octa-cis-undecaprenyl diphosphate + UMP</text>
        <dbReference type="Rhea" id="RHEA:21920"/>
        <dbReference type="ChEBI" id="CHEBI:57865"/>
        <dbReference type="ChEBI" id="CHEBI:60032"/>
        <dbReference type="ChEBI" id="CHEBI:60392"/>
        <dbReference type="ChEBI" id="CHEBI:70758"/>
        <dbReference type="EC" id="2.7.8.13"/>
    </reaction>
</comment>
<evidence type="ECO:0000313" key="10">
    <source>
        <dbReference type="EMBL" id="SEQ72338.1"/>
    </source>
</evidence>
<feature type="transmembrane region" description="Helical" evidence="7">
    <location>
        <begin position="140"/>
        <end position="162"/>
    </location>
</feature>
<feature type="transmembrane region" description="Helical" evidence="7">
    <location>
        <begin position="301"/>
        <end position="319"/>
    </location>
</feature>
<keyword evidence="6 7" id="KW-0472">Membrane</keyword>
<organism evidence="10 11">
    <name type="scientific">Granulicatella balaenopterae</name>
    <dbReference type="NCBI Taxonomy" id="137733"/>
    <lineage>
        <taxon>Bacteria</taxon>
        <taxon>Bacillati</taxon>
        <taxon>Bacillota</taxon>
        <taxon>Bacilli</taxon>
        <taxon>Lactobacillales</taxon>
        <taxon>Carnobacteriaceae</taxon>
        <taxon>Granulicatella</taxon>
    </lineage>
</organism>
<dbReference type="Pfam" id="PF00953">
    <property type="entry name" value="Glycos_transf_4"/>
    <property type="match status" value="1"/>
</dbReference>
<evidence type="ECO:0000313" key="11">
    <source>
        <dbReference type="Proteomes" id="UP000198556"/>
    </source>
</evidence>
<dbReference type="PROSITE" id="PS01347">
    <property type="entry name" value="MRAY_1"/>
    <property type="match status" value="1"/>
</dbReference>
<keyword evidence="7" id="KW-0133">Cell shape</keyword>
<comment type="similarity">
    <text evidence="2 7">Belongs to the glycosyltransferase 4 family. MraY subfamily.</text>
</comment>
<feature type="transmembrane region" description="Helical" evidence="7">
    <location>
        <begin position="201"/>
        <end position="219"/>
    </location>
</feature>
<keyword evidence="7" id="KW-0573">Peptidoglycan synthesis</keyword>
<dbReference type="GO" id="GO:0008963">
    <property type="term" value="F:phospho-N-acetylmuramoyl-pentapeptide-transferase activity"/>
    <property type="evidence" value="ECO:0007669"/>
    <property type="project" value="UniProtKB-UniRule"/>
</dbReference>
<evidence type="ECO:0000256" key="9">
    <source>
        <dbReference type="PIRSR" id="PIRSR600715-1"/>
    </source>
</evidence>
<dbReference type="Proteomes" id="UP000198556">
    <property type="component" value="Unassembled WGS sequence"/>
</dbReference>
<dbReference type="OrthoDB" id="9805475at2"/>
<dbReference type="GO" id="GO:0008360">
    <property type="term" value="P:regulation of cell shape"/>
    <property type="evidence" value="ECO:0007669"/>
    <property type="project" value="UniProtKB-KW"/>
</dbReference>